<sequence length="271" mass="29254">MGNLNYCKVICNLLKDLNVPLDSIPVVFCDNIATRVIVTLFLTPLVKKVNLVLVSKMDSGGKLNGFGIELLTQSNYKIWKSCMESFLVGEDLWSFVDGDDKGALCPGDGEALFSNKRSHDKEKGGSSKGDDSSSKNGGNGKSNGKDAGNKNFKCYRCGKTGHIKKNCRVKLKGGYVAKKDESDEWDSCFLAGITSVDALSMINFDNDWIVDSGCGHHLTGDGSKFSSFREYQGNDAIITADNSIHPVEKEGVVKLKCGGAEPITLNTSSSI</sequence>
<evidence type="ECO:0000313" key="1">
    <source>
        <dbReference type="EMBL" id="KAH7845483.1"/>
    </source>
</evidence>
<dbReference type="Proteomes" id="UP000828048">
    <property type="component" value="Chromosome 5"/>
</dbReference>
<organism evidence="1 2">
    <name type="scientific">Vaccinium darrowii</name>
    <dbReference type="NCBI Taxonomy" id="229202"/>
    <lineage>
        <taxon>Eukaryota</taxon>
        <taxon>Viridiplantae</taxon>
        <taxon>Streptophyta</taxon>
        <taxon>Embryophyta</taxon>
        <taxon>Tracheophyta</taxon>
        <taxon>Spermatophyta</taxon>
        <taxon>Magnoliopsida</taxon>
        <taxon>eudicotyledons</taxon>
        <taxon>Gunneridae</taxon>
        <taxon>Pentapetalae</taxon>
        <taxon>asterids</taxon>
        <taxon>Ericales</taxon>
        <taxon>Ericaceae</taxon>
        <taxon>Vaccinioideae</taxon>
        <taxon>Vaccinieae</taxon>
        <taxon>Vaccinium</taxon>
    </lineage>
</organism>
<protein>
    <submittedName>
        <fullName evidence="1">Uncharacterized protein</fullName>
    </submittedName>
</protein>
<comment type="caution">
    <text evidence="1">The sequence shown here is derived from an EMBL/GenBank/DDBJ whole genome shotgun (WGS) entry which is preliminary data.</text>
</comment>
<dbReference type="EMBL" id="CM037155">
    <property type="protein sequence ID" value="KAH7845483.1"/>
    <property type="molecule type" value="Genomic_DNA"/>
</dbReference>
<reference evidence="1 2" key="1">
    <citation type="journal article" date="2021" name="Hortic Res">
        <title>High-quality reference genome and annotation aids understanding of berry development for evergreen blueberry (Vaccinium darrowii).</title>
        <authorList>
            <person name="Yu J."/>
            <person name="Hulse-Kemp A.M."/>
            <person name="Babiker E."/>
            <person name="Staton M."/>
        </authorList>
    </citation>
    <scope>NUCLEOTIDE SEQUENCE [LARGE SCALE GENOMIC DNA]</scope>
    <source>
        <strain evidence="2">cv. NJ 8807/NJ 8810</strain>
        <tissue evidence="1">Young leaf</tissue>
    </source>
</reference>
<proteinExistence type="predicted"/>
<accession>A0ACB7XW56</accession>
<evidence type="ECO:0000313" key="2">
    <source>
        <dbReference type="Proteomes" id="UP000828048"/>
    </source>
</evidence>
<gene>
    <name evidence="1" type="ORF">Vadar_002790</name>
</gene>
<name>A0ACB7XW56_9ERIC</name>
<keyword evidence="2" id="KW-1185">Reference proteome</keyword>